<dbReference type="Gene3D" id="3.30.420.10">
    <property type="entry name" value="Ribonuclease H-like superfamily/Ribonuclease H"/>
    <property type="match status" value="1"/>
</dbReference>
<evidence type="ECO:0000259" key="2">
    <source>
        <dbReference type="PROSITE" id="PS50994"/>
    </source>
</evidence>
<dbReference type="InterPro" id="IPR048020">
    <property type="entry name" value="Transpos_IS3"/>
</dbReference>
<reference evidence="3 4" key="2">
    <citation type="submission" date="2018-06" db="EMBL/GenBank/DDBJ databases">
        <title>Metagenomic assembly of (sub)arctic Cyanobacteria and their associated microbiome from non-axenic cultures.</title>
        <authorList>
            <person name="Baurain D."/>
        </authorList>
    </citation>
    <scope>NUCLEOTIDE SEQUENCE [LARGE SCALE GENOMIC DNA]</scope>
    <source>
        <strain evidence="3">ULC041bin1</strain>
    </source>
</reference>
<dbReference type="GO" id="GO:0003676">
    <property type="term" value="F:nucleic acid binding"/>
    <property type="evidence" value="ECO:0007669"/>
    <property type="project" value="InterPro"/>
</dbReference>
<dbReference type="InterPro" id="IPR025948">
    <property type="entry name" value="HTH-like_dom"/>
</dbReference>
<dbReference type="AlphaFoldDB" id="A0A2W4W0N8"/>
<dbReference type="Pfam" id="PF00665">
    <property type="entry name" value="rve"/>
    <property type="match status" value="1"/>
</dbReference>
<dbReference type="InterPro" id="IPR036397">
    <property type="entry name" value="RNaseH_sf"/>
</dbReference>
<reference evidence="4" key="1">
    <citation type="submission" date="2018-04" db="EMBL/GenBank/DDBJ databases">
        <authorList>
            <person name="Cornet L."/>
        </authorList>
    </citation>
    <scope>NUCLEOTIDE SEQUENCE [LARGE SCALE GENOMIC DNA]</scope>
</reference>
<evidence type="ECO:0000256" key="1">
    <source>
        <dbReference type="ARBA" id="ARBA00002286"/>
    </source>
</evidence>
<organism evidence="3 4">
    <name type="scientific">Shackletoniella antarctica</name>
    <dbReference type="NCBI Taxonomy" id="268115"/>
    <lineage>
        <taxon>Bacteria</taxon>
        <taxon>Bacillati</taxon>
        <taxon>Cyanobacteriota</taxon>
        <taxon>Cyanophyceae</taxon>
        <taxon>Oculatellales</taxon>
        <taxon>Oculatellaceae</taxon>
        <taxon>Shackletoniella</taxon>
    </lineage>
</organism>
<dbReference type="InterPro" id="IPR001584">
    <property type="entry name" value="Integrase_cat-core"/>
</dbReference>
<dbReference type="PROSITE" id="PS50994">
    <property type="entry name" value="INTEGRASE"/>
    <property type="match status" value="1"/>
</dbReference>
<proteinExistence type="predicted"/>
<sequence length="271" mass="31604">MVVRDHEQLSVVRQCALLGLARSSVYYHPQGPSAEELSLLRLLDEQYLETPFYGSRRMTVVLRQQGYPVNRKRVQRLMRQLGIEAIYPKPRLSQRHPDHQVFPYLLRGVSIKQANQVWCTDITYLPVLKGHFYWVAVMDWYSRKVLAWAISNTMEVTFCIEALQRALARYGSPQIVNSDQGAQFTATAFTDCLKAADIAISMDGRGRYLDNIFIERLWRSIKYELIYLTAFDNGLHLSREVNRWFDWYNRVCQPVCVKRGIVTWGTCLQTQ</sequence>
<dbReference type="GO" id="GO:0015074">
    <property type="term" value="P:DNA integration"/>
    <property type="evidence" value="ECO:0007669"/>
    <property type="project" value="InterPro"/>
</dbReference>
<dbReference type="InterPro" id="IPR012337">
    <property type="entry name" value="RNaseH-like_sf"/>
</dbReference>
<evidence type="ECO:0000313" key="3">
    <source>
        <dbReference type="EMBL" id="PZO38754.1"/>
    </source>
</evidence>
<dbReference type="NCBIfam" id="NF033516">
    <property type="entry name" value="transpos_IS3"/>
    <property type="match status" value="1"/>
</dbReference>
<dbReference type="PANTHER" id="PTHR46889">
    <property type="entry name" value="TRANSPOSASE INSF FOR INSERTION SEQUENCE IS3B-RELATED"/>
    <property type="match status" value="1"/>
</dbReference>
<name>A0A2W4W0N8_9CYAN</name>
<dbReference type="Proteomes" id="UP000249081">
    <property type="component" value="Unassembled WGS sequence"/>
</dbReference>
<feature type="domain" description="Integrase catalytic" evidence="2">
    <location>
        <begin position="99"/>
        <end position="250"/>
    </location>
</feature>
<gene>
    <name evidence="3" type="ORF">DCF17_14235</name>
</gene>
<comment type="caution">
    <text evidence="3">The sequence shown here is derived from an EMBL/GenBank/DDBJ whole genome shotgun (WGS) entry which is preliminary data.</text>
</comment>
<comment type="function">
    <text evidence="1">Involved in the transposition of the insertion sequence.</text>
</comment>
<dbReference type="InterPro" id="IPR050900">
    <property type="entry name" value="Transposase_IS3/IS150/IS904"/>
</dbReference>
<dbReference type="EMBL" id="QBMN01000099">
    <property type="protein sequence ID" value="PZO38754.1"/>
    <property type="molecule type" value="Genomic_DNA"/>
</dbReference>
<dbReference type="SUPFAM" id="SSF53098">
    <property type="entry name" value="Ribonuclease H-like"/>
    <property type="match status" value="1"/>
</dbReference>
<evidence type="ECO:0000313" key="4">
    <source>
        <dbReference type="Proteomes" id="UP000249081"/>
    </source>
</evidence>
<dbReference type="Pfam" id="PF13276">
    <property type="entry name" value="HTH_21"/>
    <property type="match status" value="1"/>
</dbReference>
<protein>
    <submittedName>
        <fullName evidence="3">IS3 family transposase</fullName>
    </submittedName>
</protein>
<accession>A0A2W4W0N8</accession>
<dbReference type="PANTHER" id="PTHR46889:SF7">
    <property type="entry name" value="TRANSPOSASE FOR INSERTION SEQUENCE ELEMENT IS904"/>
    <property type="match status" value="1"/>
</dbReference>